<comment type="caution">
    <text evidence="9">The sequence shown here is derived from an EMBL/GenBank/DDBJ whole genome shotgun (WGS) entry which is preliminary data.</text>
</comment>
<dbReference type="Proteomes" id="UP001556367">
    <property type="component" value="Unassembled WGS sequence"/>
</dbReference>
<evidence type="ECO:0000256" key="6">
    <source>
        <dbReference type="SAM" id="MobiDB-lite"/>
    </source>
</evidence>
<dbReference type="InterPro" id="IPR011701">
    <property type="entry name" value="MFS"/>
</dbReference>
<evidence type="ECO:0000259" key="8">
    <source>
        <dbReference type="PROSITE" id="PS50850"/>
    </source>
</evidence>
<feature type="transmembrane region" description="Helical" evidence="7">
    <location>
        <begin position="188"/>
        <end position="207"/>
    </location>
</feature>
<keyword evidence="2" id="KW-0813">Transport</keyword>
<dbReference type="PANTHER" id="PTHR23502:SF51">
    <property type="entry name" value="QUINIDINE RESISTANCE PROTEIN 1-RELATED"/>
    <property type="match status" value="1"/>
</dbReference>
<dbReference type="InterPro" id="IPR020846">
    <property type="entry name" value="MFS_dom"/>
</dbReference>
<dbReference type="PANTHER" id="PTHR23502">
    <property type="entry name" value="MAJOR FACILITATOR SUPERFAMILY"/>
    <property type="match status" value="1"/>
</dbReference>
<dbReference type="EMBL" id="JASNQZ010000008">
    <property type="protein sequence ID" value="KAL0953544.1"/>
    <property type="molecule type" value="Genomic_DNA"/>
</dbReference>
<evidence type="ECO:0000256" key="1">
    <source>
        <dbReference type="ARBA" id="ARBA00004141"/>
    </source>
</evidence>
<feature type="transmembrane region" description="Helical" evidence="7">
    <location>
        <begin position="128"/>
        <end position="146"/>
    </location>
</feature>
<dbReference type="Gene3D" id="1.20.1250.20">
    <property type="entry name" value="MFS general substrate transporter like domains"/>
    <property type="match status" value="1"/>
</dbReference>
<feature type="compositionally biased region" description="Polar residues" evidence="6">
    <location>
        <begin position="21"/>
        <end position="33"/>
    </location>
</feature>
<evidence type="ECO:0000256" key="3">
    <source>
        <dbReference type="ARBA" id="ARBA00022692"/>
    </source>
</evidence>
<accession>A0ABR3JD37</accession>
<keyword evidence="5 7" id="KW-0472">Membrane</keyword>
<comment type="subcellular location">
    <subcellularLocation>
        <location evidence="1">Membrane</location>
        <topology evidence="1">Multi-pass membrane protein</topology>
    </subcellularLocation>
</comment>
<proteinExistence type="predicted"/>
<dbReference type="InterPro" id="IPR036259">
    <property type="entry name" value="MFS_trans_sf"/>
</dbReference>
<evidence type="ECO:0000313" key="9">
    <source>
        <dbReference type="EMBL" id="KAL0953544.1"/>
    </source>
</evidence>
<feature type="domain" description="Major facilitator superfamily (MFS) profile" evidence="8">
    <location>
        <begin position="62"/>
        <end position="385"/>
    </location>
</feature>
<evidence type="ECO:0000256" key="2">
    <source>
        <dbReference type="ARBA" id="ARBA00022448"/>
    </source>
</evidence>
<organism evidence="9 10">
    <name type="scientific">Hohenbuehelia grisea</name>
    <dbReference type="NCBI Taxonomy" id="104357"/>
    <lineage>
        <taxon>Eukaryota</taxon>
        <taxon>Fungi</taxon>
        <taxon>Dikarya</taxon>
        <taxon>Basidiomycota</taxon>
        <taxon>Agaricomycotina</taxon>
        <taxon>Agaricomycetes</taxon>
        <taxon>Agaricomycetidae</taxon>
        <taxon>Agaricales</taxon>
        <taxon>Pleurotineae</taxon>
        <taxon>Pleurotaceae</taxon>
        <taxon>Hohenbuehelia</taxon>
    </lineage>
</organism>
<dbReference type="Pfam" id="PF07690">
    <property type="entry name" value="MFS_1"/>
    <property type="match status" value="1"/>
</dbReference>
<feature type="transmembrane region" description="Helical" evidence="7">
    <location>
        <begin position="60"/>
        <end position="81"/>
    </location>
</feature>
<sequence>MNSPASYEQSPRDRGLENKASETLSAPTQTRISTPVAEKDTPQSQITAVPYSIYTPKEKWFIVGLSAFAGLFSGLTSNIYFPAIPVIANAFNKSTELINLTVTVYLVLQGISPMIWGTLSDRYGRRPVFLACLLVLAVSCVGLALVPTSAYWLLMLLRCLQAAGGASTIALGAGVIGDIATRAERGGFFGLYTVGPLIGPAIGPVMGGALSDSFGWRSIFWFMCIASSCYFVILLLLLPETLRLLVGDGSYLPGKLHRPVIPILGRGRISSEPAKRPPPPGLPNPLRILMYPDVMAQLIFNGINYAVFSAVVATIPSLFKVSYPYLSETKIGLCYMSIGGGMMLGSFLHGKVLDWDYQNTKRQFARRGSTTGRCIKGRAVPHRTS</sequence>
<keyword evidence="10" id="KW-1185">Reference proteome</keyword>
<evidence type="ECO:0000256" key="4">
    <source>
        <dbReference type="ARBA" id="ARBA00022989"/>
    </source>
</evidence>
<name>A0ABR3JD37_9AGAR</name>
<evidence type="ECO:0000256" key="5">
    <source>
        <dbReference type="ARBA" id="ARBA00023136"/>
    </source>
</evidence>
<dbReference type="PROSITE" id="PS50850">
    <property type="entry name" value="MFS"/>
    <property type="match status" value="1"/>
</dbReference>
<feature type="transmembrane region" description="Helical" evidence="7">
    <location>
        <begin position="219"/>
        <end position="238"/>
    </location>
</feature>
<reference evidence="10" key="1">
    <citation type="submission" date="2024-06" db="EMBL/GenBank/DDBJ databases">
        <title>Multi-omics analyses provide insights into the biosynthesis of the anticancer antibiotic pleurotin in Hohenbuehelia grisea.</title>
        <authorList>
            <person name="Weaver J.A."/>
            <person name="Alberti F."/>
        </authorList>
    </citation>
    <scope>NUCLEOTIDE SEQUENCE [LARGE SCALE GENOMIC DNA]</scope>
    <source>
        <strain evidence="10">T-177</strain>
    </source>
</reference>
<keyword evidence="4 7" id="KW-1133">Transmembrane helix</keyword>
<feature type="transmembrane region" description="Helical" evidence="7">
    <location>
        <begin position="331"/>
        <end position="353"/>
    </location>
</feature>
<feature type="transmembrane region" description="Helical" evidence="7">
    <location>
        <begin position="298"/>
        <end position="319"/>
    </location>
</feature>
<feature type="compositionally biased region" description="Basic and acidic residues" evidence="6">
    <location>
        <begin position="10"/>
        <end position="20"/>
    </location>
</feature>
<feature type="transmembrane region" description="Helical" evidence="7">
    <location>
        <begin position="152"/>
        <end position="176"/>
    </location>
</feature>
<evidence type="ECO:0000256" key="7">
    <source>
        <dbReference type="SAM" id="Phobius"/>
    </source>
</evidence>
<dbReference type="SUPFAM" id="SSF103473">
    <property type="entry name" value="MFS general substrate transporter"/>
    <property type="match status" value="1"/>
</dbReference>
<keyword evidence="3 7" id="KW-0812">Transmembrane</keyword>
<protein>
    <recommendedName>
        <fullName evidence="8">Major facilitator superfamily (MFS) profile domain-containing protein</fullName>
    </recommendedName>
</protein>
<gene>
    <name evidence="9" type="ORF">HGRIS_004766</name>
</gene>
<evidence type="ECO:0000313" key="10">
    <source>
        <dbReference type="Proteomes" id="UP001556367"/>
    </source>
</evidence>
<feature type="region of interest" description="Disordered" evidence="6">
    <location>
        <begin position="1"/>
        <end position="41"/>
    </location>
</feature>
<feature type="transmembrane region" description="Helical" evidence="7">
    <location>
        <begin position="97"/>
        <end position="116"/>
    </location>
</feature>